<comment type="caution">
    <text evidence="1">The sequence shown here is derived from an EMBL/GenBank/DDBJ whole genome shotgun (WGS) entry which is preliminary data.</text>
</comment>
<keyword evidence="2" id="KW-1185">Reference proteome</keyword>
<accession>A0A2U1FSH1</accession>
<gene>
    <name evidence="1" type="ORF">C7382_10136</name>
</gene>
<protein>
    <submittedName>
        <fullName evidence="1">Uncharacterized protein</fullName>
    </submittedName>
</protein>
<dbReference type="Proteomes" id="UP000245462">
    <property type="component" value="Unassembled WGS sequence"/>
</dbReference>
<dbReference type="RefSeq" id="WP_116678299.1">
    <property type="nucleotide sequence ID" value="NZ_JBHAMH010000077.1"/>
</dbReference>
<name>A0A2U1FSH1_9PORP</name>
<proteinExistence type="predicted"/>
<evidence type="ECO:0000313" key="2">
    <source>
        <dbReference type="Proteomes" id="UP000245462"/>
    </source>
</evidence>
<dbReference type="EMBL" id="QEKY01000001">
    <property type="protein sequence ID" value="PVZ15108.1"/>
    <property type="molecule type" value="Genomic_DNA"/>
</dbReference>
<dbReference type="AlphaFoldDB" id="A0A2U1FSH1"/>
<evidence type="ECO:0000313" key="1">
    <source>
        <dbReference type="EMBL" id="PVZ15108.1"/>
    </source>
</evidence>
<sequence length="66" mass="7272">MQNQIINSVVVKKGHLAFIGNSVDSSMPQGGVVVMPRASVEISAKSLQIMNGFFMKKNAEFKFKKQ</sequence>
<organism evidence="1 2">
    <name type="scientific">Porphyromonas loveana</name>
    <dbReference type="NCBI Taxonomy" id="1884669"/>
    <lineage>
        <taxon>Bacteria</taxon>
        <taxon>Pseudomonadati</taxon>
        <taxon>Bacteroidota</taxon>
        <taxon>Bacteroidia</taxon>
        <taxon>Bacteroidales</taxon>
        <taxon>Porphyromonadaceae</taxon>
        <taxon>Porphyromonas</taxon>
    </lineage>
</organism>
<reference evidence="1 2" key="1">
    <citation type="submission" date="2018-04" db="EMBL/GenBank/DDBJ databases">
        <title>Genomic Encyclopedia of Type Strains, Phase IV (KMG-IV): sequencing the most valuable type-strain genomes for metagenomic binning, comparative biology and taxonomic classification.</title>
        <authorList>
            <person name="Goeker M."/>
        </authorList>
    </citation>
    <scope>NUCLEOTIDE SEQUENCE [LARGE SCALE GENOMIC DNA]</scope>
    <source>
        <strain evidence="1 2">DSM 28520</strain>
    </source>
</reference>